<dbReference type="OrthoDB" id="2927487at2"/>
<accession>A0A366F0G2</accession>
<protein>
    <submittedName>
        <fullName evidence="2">Uncharacterized protein</fullName>
    </submittedName>
</protein>
<keyword evidence="1" id="KW-0472">Membrane</keyword>
<reference evidence="2 3" key="1">
    <citation type="submission" date="2018-06" db="EMBL/GenBank/DDBJ databases">
        <title>Freshwater and sediment microbial communities from various areas in North America, analyzing microbe dynamics in response to fracking.</title>
        <authorList>
            <person name="Lamendella R."/>
        </authorList>
    </citation>
    <scope>NUCLEOTIDE SEQUENCE [LARGE SCALE GENOMIC DNA]</scope>
    <source>
        <strain evidence="2 3">97B</strain>
    </source>
</reference>
<comment type="caution">
    <text evidence="2">The sequence shown here is derived from an EMBL/GenBank/DDBJ whole genome shotgun (WGS) entry which is preliminary data.</text>
</comment>
<proteinExistence type="predicted"/>
<dbReference type="AlphaFoldDB" id="A0A366F0G2"/>
<keyword evidence="1" id="KW-1133">Transmembrane helix</keyword>
<evidence type="ECO:0000313" key="2">
    <source>
        <dbReference type="EMBL" id="RBP08131.1"/>
    </source>
</evidence>
<dbReference type="EMBL" id="QNRJ01000001">
    <property type="protein sequence ID" value="RBP08131.1"/>
    <property type="molecule type" value="Genomic_DNA"/>
</dbReference>
<name>A0A366F0G2_9BACI</name>
<evidence type="ECO:0000256" key="1">
    <source>
        <dbReference type="SAM" id="Phobius"/>
    </source>
</evidence>
<dbReference type="RefSeq" id="WP_113967987.1">
    <property type="nucleotide sequence ID" value="NZ_QNRJ01000001.1"/>
</dbReference>
<gene>
    <name evidence="2" type="ORF">DET59_101506</name>
</gene>
<feature type="transmembrane region" description="Helical" evidence="1">
    <location>
        <begin position="12"/>
        <end position="31"/>
    </location>
</feature>
<keyword evidence="1" id="KW-0812">Transmembrane</keyword>
<sequence length="93" mass="10832">MTFIIIQDLVDFYFSPLHLTIVLLFIVAMIWNHIPGTFHLYVRPYDKRAEGPNIIAKCVEASDIIPIGIRFITCMKFQFYHTDNDEESSSVCF</sequence>
<dbReference type="Proteomes" id="UP000252118">
    <property type="component" value="Unassembled WGS sequence"/>
</dbReference>
<organism evidence="2 3">
    <name type="scientific">Rossellomorea aquimaris</name>
    <dbReference type="NCBI Taxonomy" id="189382"/>
    <lineage>
        <taxon>Bacteria</taxon>
        <taxon>Bacillati</taxon>
        <taxon>Bacillota</taxon>
        <taxon>Bacilli</taxon>
        <taxon>Bacillales</taxon>
        <taxon>Bacillaceae</taxon>
        <taxon>Rossellomorea</taxon>
    </lineage>
</organism>
<evidence type="ECO:0000313" key="3">
    <source>
        <dbReference type="Proteomes" id="UP000252118"/>
    </source>
</evidence>